<dbReference type="InParanoid" id="B7G5W4"/>
<evidence type="ECO:0000313" key="2">
    <source>
        <dbReference type="Proteomes" id="UP000000759"/>
    </source>
</evidence>
<organism evidence="1 2">
    <name type="scientific">Phaeodactylum tricornutum (strain CCAP 1055/1)</name>
    <dbReference type="NCBI Taxonomy" id="556484"/>
    <lineage>
        <taxon>Eukaryota</taxon>
        <taxon>Sar</taxon>
        <taxon>Stramenopiles</taxon>
        <taxon>Ochrophyta</taxon>
        <taxon>Bacillariophyta</taxon>
        <taxon>Bacillariophyceae</taxon>
        <taxon>Bacillariophycidae</taxon>
        <taxon>Naviculales</taxon>
        <taxon>Phaeodactylaceae</taxon>
        <taxon>Phaeodactylum</taxon>
    </lineage>
</organism>
<dbReference type="AlphaFoldDB" id="B7G5W4"/>
<proteinExistence type="predicted"/>
<protein>
    <recommendedName>
        <fullName evidence="3">KIF-binding protein</fullName>
    </recommendedName>
</protein>
<reference evidence="1 2" key="1">
    <citation type="journal article" date="2008" name="Nature">
        <title>The Phaeodactylum genome reveals the evolutionary history of diatom genomes.</title>
        <authorList>
            <person name="Bowler C."/>
            <person name="Allen A.E."/>
            <person name="Badger J.H."/>
            <person name="Grimwood J."/>
            <person name="Jabbari K."/>
            <person name="Kuo A."/>
            <person name="Maheswari U."/>
            <person name="Martens C."/>
            <person name="Maumus F."/>
            <person name="Otillar R.P."/>
            <person name="Rayko E."/>
            <person name="Salamov A."/>
            <person name="Vandepoele K."/>
            <person name="Beszteri B."/>
            <person name="Gruber A."/>
            <person name="Heijde M."/>
            <person name="Katinka M."/>
            <person name="Mock T."/>
            <person name="Valentin K."/>
            <person name="Verret F."/>
            <person name="Berges J.A."/>
            <person name="Brownlee C."/>
            <person name="Cadoret J.P."/>
            <person name="Chiovitti A."/>
            <person name="Choi C.J."/>
            <person name="Coesel S."/>
            <person name="De Martino A."/>
            <person name="Detter J.C."/>
            <person name="Durkin C."/>
            <person name="Falciatore A."/>
            <person name="Fournet J."/>
            <person name="Haruta M."/>
            <person name="Huysman M.J."/>
            <person name="Jenkins B.D."/>
            <person name="Jiroutova K."/>
            <person name="Jorgensen R.E."/>
            <person name="Joubert Y."/>
            <person name="Kaplan A."/>
            <person name="Kroger N."/>
            <person name="Kroth P.G."/>
            <person name="La Roche J."/>
            <person name="Lindquist E."/>
            <person name="Lommer M."/>
            <person name="Martin-Jezequel V."/>
            <person name="Lopez P.J."/>
            <person name="Lucas S."/>
            <person name="Mangogna M."/>
            <person name="McGinnis K."/>
            <person name="Medlin L.K."/>
            <person name="Montsant A."/>
            <person name="Oudot-Le Secq M.P."/>
            <person name="Napoli C."/>
            <person name="Obornik M."/>
            <person name="Parker M.S."/>
            <person name="Petit J.L."/>
            <person name="Porcel B.M."/>
            <person name="Poulsen N."/>
            <person name="Robison M."/>
            <person name="Rychlewski L."/>
            <person name="Rynearson T.A."/>
            <person name="Schmutz J."/>
            <person name="Shapiro H."/>
            <person name="Siaut M."/>
            <person name="Stanley M."/>
            <person name="Sussman M.R."/>
            <person name="Taylor A.R."/>
            <person name="Vardi A."/>
            <person name="von Dassow P."/>
            <person name="Vyverman W."/>
            <person name="Willis A."/>
            <person name="Wyrwicz L.S."/>
            <person name="Rokhsar D.S."/>
            <person name="Weissenbach J."/>
            <person name="Armbrust E.V."/>
            <person name="Green B.R."/>
            <person name="Van de Peer Y."/>
            <person name="Grigoriev I.V."/>
        </authorList>
    </citation>
    <scope>NUCLEOTIDE SEQUENCE [LARGE SCALE GENOMIC DNA]</scope>
    <source>
        <strain evidence="1 2">CCAP 1055/1</strain>
    </source>
</reference>
<dbReference type="Proteomes" id="UP000000759">
    <property type="component" value="Chromosome 16"/>
</dbReference>
<evidence type="ECO:0000313" key="1">
    <source>
        <dbReference type="EMBL" id="EEC45763.1"/>
    </source>
</evidence>
<evidence type="ECO:0008006" key="3">
    <source>
        <dbReference type="Google" id="ProtNLM"/>
    </source>
</evidence>
<sequence>MPEATMNKTDYNGTQTTYRVAIALNNIGVDLLEKGCFSQACDTHKDAVGVIMEAHKVAEHVHPMIIAFHRNDLSNLVLIKDCLHAALTRVCISRDPSRETHPNSRINAISDKNVAQTLEKMGQVFNRSASQPSTTFTYSPVKIDSGKSISDGLLQFSLDFETSVILFNFAIAHLCLAETVEDSKSAETHMQIALQLLCYANDIAAVKCYGGEHLEALNLTDPFHLYRLLLLMAMILQNTVRLFCVLGMDDRAGEAAQRFFDLESVALQHREVLRLYITSASAAA</sequence>
<dbReference type="RefSeq" id="XP_002182476.1">
    <property type="nucleotide sequence ID" value="XM_002182440.1"/>
</dbReference>
<dbReference type="PaxDb" id="2850-Phatr48071"/>
<reference evidence="2" key="2">
    <citation type="submission" date="2008-08" db="EMBL/GenBank/DDBJ databases">
        <authorList>
            <consortium name="Diatom Consortium"/>
            <person name="Grigoriev I."/>
            <person name="Grimwood J."/>
            <person name="Kuo A."/>
            <person name="Otillar R.P."/>
            <person name="Salamov A."/>
            <person name="Detter J.C."/>
            <person name="Lindquist E."/>
            <person name="Shapiro H."/>
            <person name="Lucas S."/>
            <person name="Glavina del Rio T."/>
            <person name="Pitluck S."/>
            <person name="Rokhsar D."/>
            <person name="Bowler C."/>
        </authorList>
    </citation>
    <scope>GENOME REANNOTATION</scope>
    <source>
        <strain evidence="2">CCAP 1055/1</strain>
    </source>
</reference>
<keyword evidence="2" id="KW-1185">Reference proteome</keyword>
<accession>B7G5W4</accession>
<dbReference type="EMBL" id="CM000618">
    <property type="protein sequence ID" value="EEC45763.1"/>
    <property type="molecule type" value="Genomic_DNA"/>
</dbReference>
<gene>
    <name evidence="1" type="ORF">PHATRDRAFT_48071</name>
</gene>
<name>B7G5W4_PHATC</name>
<dbReference type="GeneID" id="7203424"/>
<dbReference type="KEGG" id="pti:PHATRDRAFT_48071"/>
<dbReference type="HOGENOM" id="CLU_1063406_0_0_1"/>